<evidence type="ECO:0000313" key="4">
    <source>
        <dbReference type="Proteomes" id="UP000215902"/>
    </source>
</evidence>
<keyword evidence="4" id="KW-1185">Reference proteome</keyword>
<feature type="region of interest" description="Disordered" evidence="1">
    <location>
        <begin position="160"/>
        <end position="189"/>
    </location>
</feature>
<feature type="region of interest" description="Disordered" evidence="1">
    <location>
        <begin position="1"/>
        <end position="92"/>
    </location>
</feature>
<evidence type="ECO:0000313" key="2">
    <source>
        <dbReference type="EMBL" id="PAA55419.1"/>
    </source>
</evidence>
<sequence>MASSNTNSSKTLTTVEDHDGWTLVNYDDIGDNVDEGFLLAGGASGGNRSDSSSSAEVLRSPTPTSSIDANDDEVEGQLEASPAGSQELAPAATARAVVAAAAAASGHRAAAAASASSSSSSAVALCHSAASRAASRTRAKLELSRASLARRNQVATLRCSAGSGASAKRQMKMRGTVKCPQARSASKKC</sequence>
<name>A0A267E3K5_9PLAT</name>
<dbReference type="Proteomes" id="UP000215902">
    <property type="component" value="Unassembled WGS sequence"/>
</dbReference>
<comment type="caution">
    <text evidence="2">The sequence shown here is derived from an EMBL/GenBank/DDBJ whole genome shotgun (WGS) entry which is preliminary data.</text>
</comment>
<feature type="compositionally biased region" description="Low complexity" evidence="1">
    <location>
        <begin position="1"/>
        <end position="14"/>
    </location>
</feature>
<feature type="compositionally biased region" description="Low complexity" evidence="1">
    <location>
        <begin position="46"/>
        <end position="55"/>
    </location>
</feature>
<proteinExistence type="predicted"/>
<gene>
    <name evidence="2" type="ORF">BOX15_Mlig029756g1</name>
    <name evidence="3" type="ORF">BOX15_Mlig029756g2</name>
</gene>
<reference evidence="2 4" key="1">
    <citation type="submission" date="2017-06" db="EMBL/GenBank/DDBJ databases">
        <title>A platform for efficient transgenesis in Macrostomum lignano, a flatworm model organism for stem cell research.</title>
        <authorList>
            <person name="Berezikov E."/>
        </authorList>
    </citation>
    <scope>NUCLEOTIDE SEQUENCE [LARGE SCALE GENOMIC DNA]</scope>
    <source>
        <strain evidence="2">DV1</strain>
        <tissue evidence="2">Whole organism</tissue>
    </source>
</reference>
<accession>A0A267E3K5</accession>
<dbReference type="AlphaFoldDB" id="A0A267E3K5"/>
<dbReference type="EMBL" id="NIVC01002758">
    <property type="protein sequence ID" value="PAA55419.1"/>
    <property type="molecule type" value="Genomic_DNA"/>
</dbReference>
<protein>
    <submittedName>
        <fullName evidence="2">Uncharacterized protein</fullName>
    </submittedName>
</protein>
<dbReference type="EMBL" id="NIVC01000309">
    <property type="protein sequence ID" value="PAA85661.1"/>
    <property type="molecule type" value="Genomic_DNA"/>
</dbReference>
<evidence type="ECO:0000313" key="3">
    <source>
        <dbReference type="EMBL" id="PAA85661.1"/>
    </source>
</evidence>
<organism evidence="2 4">
    <name type="scientific">Macrostomum lignano</name>
    <dbReference type="NCBI Taxonomy" id="282301"/>
    <lineage>
        <taxon>Eukaryota</taxon>
        <taxon>Metazoa</taxon>
        <taxon>Spiralia</taxon>
        <taxon>Lophotrochozoa</taxon>
        <taxon>Platyhelminthes</taxon>
        <taxon>Rhabditophora</taxon>
        <taxon>Macrostomorpha</taxon>
        <taxon>Macrostomida</taxon>
        <taxon>Macrostomidae</taxon>
        <taxon>Macrostomum</taxon>
    </lineage>
</organism>
<evidence type="ECO:0000256" key="1">
    <source>
        <dbReference type="SAM" id="MobiDB-lite"/>
    </source>
</evidence>